<sequence>MFSVEDYLTKPKQCLRAREILSNSRIPEPFRIPF</sequence>
<accession>A0A0V1GE11</accession>
<name>A0A0V1GE11_9BILA</name>
<protein>
    <submittedName>
        <fullName evidence="1">Uncharacterized protein</fullName>
    </submittedName>
</protein>
<evidence type="ECO:0000313" key="1">
    <source>
        <dbReference type="EMBL" id="KRY95955.1"/>
    </source>
</evidence>
<reference evidence="1 2" key="1">
    <citation type="submission" date="2015-01" db="EMBL/GenBank/DDBJ databases">
        <title>Evolution of Trichinella species and genotypes.</title>
        <authorList>
            <person name="Korhonen P.K."/>
            <person name="Edoardo P."/>
            <person name="Giuseppe L.R."/>
            <person name="Gasser R.B."/>
        </authorList>
    </citation>
    <scope>NUCLEOTIDE SEQUENCE [LARGE SCALE GENOMIC DNA]</scope>
    <source>
        <strain evidence="1">ISS1029</strain>
    </source>
</reference>
<organism evidence="1 2">
    <name type="scientific">Trichinella zimbabwensis</name>
    <dbReference type="NCBI Taxonomy" id="268475"/>
    <lineage>
        <taxon>Eukaryota</taxon>
        <taxon>Metazoa</taxon>
        <taxon>Ecdysozoa</taxon>
        <taxon>Nematoda</taxon>
        <taxon>Enoplea</taxon>
        <taxon>Dorylaimia</taxon>
        <taxon>Trichinellida</taxon>
        <taxon>Trichinellidae</taxon>
        <taxon>Trichinella</taxon>
    </lineage>
</organism>
<dbReference type="EMBL" id="JYDP01003281">
    <property type="protein sequence ID" value="KRY95955.1"/>
    <property type="molecule type" value="Genomic_DNA"/>
</dbReference>
<dbReference type="AlphaFoldDB" id="A0A0V1GE11"/>
<proteinExistence type="predicted"/>
<evidence type="ECO:0000313" key="2">
    <source>
        <dbReference type="Proteomes" id="UP000055024"/>
    </source>
</evidence>
<keyword evidence="2" id="KW-1185">Reference proteome</keyword>
<comment type="caution">
    <text evidence="1">The sequence shown here is derived from an EMBL/GenBank/DDBJ whole genome shotgun (WGS) entry which is preliminary data.</text>
</comment>
<dbReference type="Proteomes" id="UP000055024">
    <property type="component" value="Unassembled WGS sequence"/>
</dbReference>
<gene>
    <name evidence="1" type="ORF">T11_12119</name>
</gene>